<feature type="transmembrane region" description="Helical" evidence="5">
    <location>
        <begin position="160"/>
        <end position="181"/>
    </location>
</feature>
<feature type="transmembrane region" description="Helical" evidence="5">
    <location>
        <begin position="12"/>
        <end position="30"/>
    </location>
</feature>
<dbReference type="InterPro" id="IPR011701">
    <property type="entry name" value="MFS"/>
</dbReference>
<keyword evidence="3 5" id="KW-1133">Transmembrane helix</keyword>
<feature type="transmembrane region" description="Helical" evidence="5">
    <location>
        <begin position="292"/>
        <end position="309"/>
    </location>
</feature>
<keyword evidence="2 5" id="KW-0812">Transmembrane</keyword>
<evidence type="ECO:0000256" key="4">
    <source>
        <dbReference type="ARBA" id="ARBA00023136"/>
    </source>
</evidence>
<dbReference type="Pfam" id="PF07690">
    <property type="entry name" value="MFS_1"/>
    <property type="match status" value="1"/>
</dbReference>
<evidence type="ECO:0000256" key="1">
    <source>
        <dbReference type="ARBA" id="ARBA00004141"/>
    </source>
</evidence>
<sequence length="409" mass="44238">MAGFSDFNLKCVYFMSAMDIFSVGLAIPLLSPYLRSLGASHLVIGLSTSLYGAAQLISSPLVGSWSDRRGRVSVLCLSLAACSLCYFLLGQTSSMFLILLMRLLLGSFKHTQSLCKSIIADEVPPYEQAGAYGKLAAISGVGFIVGPVVGGHIADHEHGFSFITIIILVCFWINIAVARTLPASHQPRNRAARSNAGIQEEFFRVITHLKSVNWSKHQSLLILKLILVFTLSFYFSNYSLLLQEKYGMTPKSVGYIISFQSIIGSATSLLSGQIQHLYEWQYPPQHASAVQIVHCFTAMAAGLIGIGYAESIVGLLLWLIPLASGAALMRTLLTELLVQKASPQERGSLLGAAHSFSAMSRLCTPLISGIATDLYGSSAVSLLSQIMATVGAFSAHFILKGEYLQHYVS</sequence>
<feature type="transmembrane region" description="Helical" evidence="5">
    <location>
        <begin position="42"/>
        <end position="66"/>
    </location>
</feature>
<dbReference type="PANTHER" id="PTHR24002">
    <property type="entry name" value="SOLUTE CARRIER FAMILY 22 MEMBER 18"/>
    <property type="match status" value="1"/>
</dbReference>
<evidence type="ECO:0000256" key="2">
    <source>
        <dbReference type="ARBA" id="ARBA00022692"/>
    </source>
</evidence>
<feature type="transmembrane region" description="Helical" evidence="5">
    <location>
        <begin position="253"/>
        <end position="271"/>
    </location>
</feature>
<dbReference type="GeneID" id="117640106"/>
<dbReference type="InterPro" id="IPR036259">
    <property type="entry name" value="MFS_trans_sf"/>
</dbReference>
<gene>
    <name evidence="8" type="primary">LOC117640106</name>
</gene>
<dbReference type="InterPro" id="IPR001958">
    <property type="entry name" value="Tet-R_TetA/multi-R_MdtG-like"/>
</dbReference>
<evidence type="ECO:0000256" key="5">
    <source>
        <dbReference type="SAM" id="Phobius"/>
    </source>
</evidence>
<dbReference type="InParanoid" id="A0A6P8Y836"/>
<feature type="transmembrane region" description="Helical" evidence="5">
    <location>
        <begin position="220"/>
        <end position="241"/>
    </location>
</feature>
<dbReference type="GO" id="GO:0005635">
    <property type="term" value="C:nuclear envelope"/>
    <property type="evidence" value="ECO:0007669"/>
    <property type="project" value="TreeGrafter"/>
</dbReference>
<dbReference type="OrthoDB" id="440553at2759"/>
<dbReference type="KEGG" id="tpal:117640106"/>
<feature type="transmembrane region" description="Helical" evidence="5">
    <location>
        <begin position="135"/>
        <end position="154"/>
    </location>
</feature>
<dbReference type="InterPro" id="IPR020846">
    <property type="entry name" value="MFS_dom"/>
</dbReference>
<keyword evidence="4 5" id="KW-0472">Membrane</keyword>
<accession>A0A6P8Y836</accession>
<dbReference type="PANTHER" id="PTHR24002:SF3">
    <property type="entry name" value="SOLUTE CARRIER FAMILY 22 MEMBER 18"/>
    <property type="match status" value="1"/>
</dbReference>
<proteinExistence type="predicted"/>
<evidence type="ECO:0000313" key="7">
    <source>
        <dbReference type="Proteomes" id="UP000515158"/>
    </source>
</evidence>
<evidence type="ECO:0000256" key="3">
    <source>
        <dbReference type="ARBA" id="ARBA00022989"/>
    </source>
</evidence>
<feature type="domain" description="Major facilitator superfamily (MFS) profile" evidence="6">
    <location>
        <begin position="5"/>
        <end position="403"/>
    </location>
</feature>
<feature type="transmembrane region" description="Helical" evidence="5">
    <location>
        <begin position="315"/>
        <end position="337"/>
    </location>
</feature>
<name>A0A6P8Y836_THRPL</name>
<feature type="transmembrane region" description="Helical" evidence="5">
    <location>
        <begin position="72"/>
        <end position="100"/>
    </location>
</feature>
<dbReference type="SUPFAM" id="SSF103473">
    <property type="entry name" value="MFS general substrate transporter"/>
    <property type="match status" value="1"/>
</dbReference>
<comment type="subcellular location">
    <subcellularLocation>
        <location evidence="1">Membrane</location>
        <topology evidence="1">Multi-pass membrane protein</topology>
    </subcellularLocation>
</comment>
<reference evidence="8" key="1">
    <citation type="submission" date="2025-08" db="UniProtKB">
        <authorList>
            <consortium name="RefSeq"/>
        </authorList>
    </citation>
    <scope>IDENTIFICATION</scope>
    <source>
        <tissue evidence="8">Total insect</tissue>
    </source>
</reference>
<dbReference type="GO" id="GO:0016020">
    <property type="term" value="C:membrane"/>
    <property type="evidence" value="ECO:0007669"/>
    <property type="project" value="UniProtKB-SubCell"/>
</dbReference>
<keyword evidence="7" id="KW-1185">Reference proteome</keyword>
<evidence type="ECO:0000313" key="8">
    <source>
        <dbReference type="RefSeq" id="XP_034232251.1"/>
    </source>
</evidence>
<dbReference type="Gene3D" id="1.20.1250.20">
    <property type="entry name" value="MFS general substrate transporter like domains"/>
    <property type="match status" value="1"/>
</dbReference>
<evidence type="ECO:0000259" key="6">
    <source>
        <dbReference type="PROSITE" id="PS50850"/>
    </source>
</evidence>
<dbReference type="Proteomes" id="UP000515158">
    <property type="component" value="Unplaced"/>
</dbReference>
<protein>
    <submittedName>
        <fullName evidence="8">Major facilitator superfamily domain-containing protein 9-like</fullName>
    </submittedName>
</protein>
<dbReference type="AlphaFoldDB" id="A0A6P8Y836"/>
<dbReference type="PROSITE" id="PS50850">
    <property type="entry name" value="MFS"/>
    <property type="match status" value="1"/>
</dbReference>
<dbReference type="PRINTS" id="PR01035">
    <property type="entry name" value="TCRTETA"/>
</dbReference>
<organism evidence="8">
    <name type="scientific">Thrips palmi</name>
    <name type="common">Melon thrips</name>
    <dbReference type="NCBI Taxonomy" id="161013"/>
    <lineage>
        <taxon>Eukaryota</taxon>
        <taxon>Metazoa</taxon>
        <taxon>Ecdysozoa</taxon>
        <taxon>Arthropoda</taxon>
        <taxon>Hexapoda</taxon>
        <taxon>Insecta</taxon>
        <taxon>Pterygota</taxon>
        <taxon>Neoptera</taxon>
        <taxon>Paraneoptera</taxon>
        <taxon>Thysanoptera</taxon>
        <taxon>Terebrantia</taxon>
        <taxon>Thripoidea</taxon>
        <taxon>Thripidae</taxon>
        <taxon>Thrips</taxon>
    </lineage>
</organism>
<dbReference type="GO" id="GO:0022857">
    <property type="term" value="F:transmembrane transporter activity"/>
    <property type="evidence" value="ECO:0007669"/>
    <property type="project" value="InterPro"/>
</dbReference>
<dbReference type="RefSeq" id="XP_034232251.1">
    <property type="nucleotide sequence ID" value="XM_034376360.1"/>
</dbReference>
<feature type="transmembrane region" description="Helical" evidence="5">
    <location>
        <begin position="379"/>
        <end position="399"/>
    </location>
</feature>